<proteinExistence type="predicted"/>
<dbReference type="OrthoDB" id="10582570at2759"/>
<protein>
    <submittedName>
        <fullName evidence="1">Uncharacterized protein</fullName>
    </submittedName>
</protein>
<comment type="caution">
    <text evidence="1">The sequence shown here is derived from an EMBL/GenBank/DDBJ whole genome shotgun (WGS) entry which is preliminary data.</text>
</comment>
<keyword evidence="2" id="KW-1185">Reference proteome</keyword>
<name>A0A9N9KW72_9HELO</name>
<sequence>MYEHGNFTMLMLYITLPMIDPVLINRAAPLQHPADDGKRYIRFWNTETTTAKPRKTPIFDWVKKLRKAPAKGKQLASCEKCMNTPYFISGLERRIRSLPEREERRKFNLQAKLCLVLMELGTQTQKLDGTAKAVVFISAKSTKLRRVGVMIYTLLRPLSKNKHSTCLLHSPVSANNVSGRRLLALWSIAKMSEYIIFLDYFLPNSITNLRCSLNLTNRCDQCEGGSKRGQSPLWVLVATCVMQHHHHPSVSLDPQVNVLRANMKALVLFYLLDASLQRIFLCDPRSLSC</sequence>
<accession>A0A9N9KW72</accession>
<organism evidence="1 2">
    <name type="scientific">Hymenoscyphus fraxineus</name>
    <dbReference type="NCBI Taxonomy" id="746836"/>
    <lineage>
        <taxon>Eukaryota</taxon>
        <taxon>Fungi</taxon>
        <taxon>Dikarya</taxon>
        <taxon>Ascomycota</taxon>
        <taxon>Pezizomycotina</taxon>
        <taxon>Leotiomycetes</taxon>
        <taxon>Helotiales</taxon>
        <taxon>Helotiaceae</taxon>
        <taxon>Hymenoscyphus</taxon>
    </lineage>
</organism>
<evidence type="ECO:0000313" key="2">
    <source>
        <dbReference type="Proteomes" id="UP000696280"/>
    </source>
</evidence>
<dbReference type="Proteomes" id="UP000696280">
    <property type="component" value="Unassembled WGS sequence"/>
</dbReference>
<dbReference type="AlphaFoldDB" id="A0A9N9KW72"/>
<dbReference type="EMBL" id="CAJVRL010000049">
    <property type="protein sequence ID" value="CAG8953235.1"/>
    <property type="molecule type" value="Genomic_DNA"/>
</dbReference>
<reference evidence="1" key="1">
    <citation type="submission" date="2021-07" db="EMBL/GenBank/DDBJ databases">
        <authorList>
            <person name="Durling M."/>
        </authorList>
    </citation>
    <scope>NUCLEOTIDE SEQUENCE</scope>
</reference>
<evidence type="ECO:0000313" key="1">
    <source>
        <dbReference type="EMBL" id="CAG8953235.1"/>
    </source>
</evidence>
<gene>
    <name evidence="1" type="ORF">HYFRA_00003438</name>
</gene>